<reference evidence="1 2" key="1">
    <citation type="submission" date="2019-10" db="EMBL/GenBank/DDBJ databases">
        <title>New species of Slilvanegrellaceae.</title>
        <authorList>
            <person name="Pitt A."/>
            <person name="Hahn M.W."/>
        </authorList>
    </citation>
    <scope>NUCLEOTIDE SEQUENCE [LARGE SCALE GENOMIC DNA]</scope>
    <source>
        <strain evidence="1 2">SP-Ram-0.45-NSY-1</strain>
    </source>
</reference>
<evidence type="ECO:0000313" key="2">
    <source>
        <dbReference type="Proteomes" id="UP000437748"/>
    </source>
</evidence>
<organism evidence="1 2">
    <name type="scientific">Silvanigrella paludirubra</name>
    <dbReference type="NCBI Taxonomy" id="2499159"/>
    <lineage>
        <taxon>Bacteria</taxon>
        <taxon>Pseudomonadati</taxon>
        <taxon>Bdellovibrionota</taxon>
        <taxon>Oligoflexia</taxon>
        <taxon>Silvanigrellales</taxon>
        <taxon>Silvanigrellaceae</taxon>
        <taxon>Silvanigrella</taxon>
    </lineage>
</organism>
<dbReference type="AlphaFoldDB" id="A0A6N6VPB6"/>
<dbReference type="RefSeq" id="WP_153421877.1">
    <property type="nucleotide sequence ID" value="NZ_WFLM01000009.1"/>
</dbReference>
<comment type="caution">
    <text evidence="1">The sequence shown here is derived from an EMBL/GenBank/DDBJ whole genome shotgun (WGS) entry which is preliminary data.</text>
</comment>
<name>A0A6N6VPB6_9BACT</name>
<proteinExistence type="predicted"/>
<accession>A0A6N6VPB6</accession>
<protein>
    <submittedName>
        <fullName evidence="1">Uncharacterized protein</fullName>
    </submittedName>
</protein>
<gene>
    <name evidence="1" type="ORF">GCL60_16615</name>
</gene>
<dbReference type="EMBL" id="WFLM01000009">
    <property type="protein sequence ID" value="KAB8035852.1"/>
    <property type="molecule type" value="Genomic_DNA"/>
</dbReference>
<sequence>MAEERPEELPEWGTKIESLIKAPSLEKRKLGYSIDPTTGLADIPSLKGENWFRNLVYKWIKYFDEKISNLNISINSLSISDKEKQIDLNKWHDLISFVLPKGKWIFIISFKHSIARDQQLNNLEQSPIFVCGISKTSGPLSEINSGNNIEIVKRILSLSEVGNTLYSSYLAKEYEQGHLGSAVENIGFSCIIDNQIDTTYYVKDLCFSYPNGLDVFKIFYQINAIKIG</sequence>
<evidence type="ECO:0000313" key="1">
    <source>
        <dbReference type="EMBL" id="KAB8035852.1"/>
    </source>
</evidence>
<keyword evidence="2" id="KW-1185">Reference proteome</keyword>
<dbReference type="Proteomes" id="UP000437748">
    <property type="component" value="Unassembled WGS sequence"/>
</dbReference>